<dbReference type="RefSeq" id="WP_255892378.1">
    <property type="nucleotide sequence ID" value="NZ_JAFMZM010000006.1"/>
</dbReference>
<reference evidence="2" key="1">
    <citation type="journal article" date="2019" name="Int. J. Syst. Evol. Microbiol.">
        <title>The Global Catalogue of Microorganisms (GCM) 10K type strain sequencing project: providing services to taxonomists for standard genome sequencing and annotation.</title>
        <authorList>
            <consortium name="The Broad Institute Genomics Platform"/>
            <consortium name="The Broad Institute Genome Sequencing Center for Infectious Disease"/>
            <person name="Wu L."/>
            <person name="Ma J."/>
        </authorList>
    </citation>
    <scope>NUCLEOTIDE SEQUENCE [LARGE SCALE GENOMIC DNA]</scope>
    <source>
        <strain evidence="2">FCH27</strain>
    </source>
</reference>
<dbReference type="EMBL" id="JBHTCH010000020">
    <property type="protein sequence ID" value="MFC7361944.1"/>
    <property type="molecule type" value="Genomic_DNA"/>
</dbReference>
<keyword evidence="2" id="KW-1185">Reference proteome</keyword>
<comment type="caution">
    <text evidence="1">The sequence shown here is derived from an EMBL/GenBank/DDBJ whole genome shotgun (WGS) entry which is preliminary data.</text>
</comment>
<proteinExistence type="predicted"/>
<dbReference type="Proteomes" id="UP001596524">
    <property type="component" value="Unassembled WGS sequence"/>
</dbReference>
<accession>A0ABW2N699</accession>
<protein>
    <submittedName>
        <fullName evidence="1">Uncharacterized protein</fullName>
    </submittedName>
</protein>
<name>A0ABW2N699_9ACTN</name>
<evidence type="ECO:0000313" key="1">
    <source>
        <dbReference type="EMBL" id="MFC7361944.1"/>
    </source>
</evidence>
<gene>
    <name evidence="1" type="ORF">ACFQO6_16850</name>
</gene>
<evidence type="ECO:0000313" key="2">
    <source>
        <dbReference type="Proteomes" id="UP001596524"/>
    </source>
</evidence>
<sequence length="141" mass="15164">MGKGLTMLPLEDRELLNQTMVGLNIDPETIASLMASFDHVAEGLESDPITPVSPTQFGESYTGGYRLGTNAEMAHRAVGDELKKMVAGLRGMGTSVEAFSKDMETTTEQTRATMNLIQASTDCVAAPDFNSNQCTLPTEED</sequence>
<organism evidence="1 2">
    <name type="scientific">Nocardioides astragali</name>
    <dbReference type="NCBI Taxonomy" id="1776736"/>
    <lineage>
        <taxon>Bacteria</taxon>
        <taxon>Bacillati</taxon>
        <taxon>Actinomycetota</taxon>
        <taxon>Actinomycetes</taxon>
        <taxon>Propionibacteriales</taxon>
        <taxon>Nocardioidaceae</taxon>
        <taxon>Nocardioides</taxon>
    </lineage>
</organism>